<keyword evidence="2" id="KW-1185">Reference proteome</keyword>
<organism evidence="1 2">
    <name type="scientific">Mucilaginibacter phyllosphaerae</name>
    <dbReference type="NCBI Taxonomy" id="1812349"/>
    <lineage>
        <taxon>Bacteria</taxon>
        <taxon>Pseudomonadati</taxon>
        <taxon>Bacteroidota</taxon>
        <taxon>Sphingobacteriia</taxon>
        <taxon>Sphingobacteriales</taxon>
        <taxon>Sphingobacteriaceae</taxon>
        <taxon>Mucilaginibacter</taxon>
    </lineage>
</organism>
<sequence length="40" mass="4594">MITNLMLPLQMGGKAKLLFIVEKEFLKATFYLANNSMFII</sequence>
<dbReference type="RefSeq" id="WP_260172202.1">
    <property type="nucleotide sequence ID" value="NZ_BMCZ01000002.1"/>
</dbReference>
<dbReference type="EMBL" id="JACIEG010000003">
    <property type="protein sequence ID" value="MBB3969342.1"/>
    <property type="molecule type" value="Genomic_DNA"/>
</dbReference>
<accession>A0ABR6I8J9</accession>
<gene>
    <name evidence="1" type="ORF">GGR35_001945</name>
</gene>
<evidence type="ECO:0000313" key="1">
    <source>
        <dbReference type="EMBL" id="MBB3969342.1"/>
    </source>
</evidence>
<proteinExistence type="predicted"/>
<name>A0ABR6I8J9_9SPHI</name>
<protein>
    <submittedName>
        <fullName evidence="1">Uncharacterized protein</fullName>
    </submittedName>
</protein>
<reference evidence="1 2" key="1">
    <citation type="submission" date="2020-08" db="EMBL/GenBank/DDBJ databases">
        <title>Genomic Encyclopedia of Type Strains, Phase IV (KMG-IV): sequencing the most valuable type-strain genomes for metagenomic binning, comparative biology and taxonomic classification.</title>
        <authorList>
            <person name="Goeker M."/>
        </authorList>
    </citation>
    <scope>NUCLEOTIDE SEQUENCE [LARGE SCALE GENOMIC DNA]</scope>
    <source>
        <strain evidence="1 2">DSM 100995</strain>
    </source>
</reference>
<evidence type="ECO:0000313" key="2">
    <source>
        <dbReference type="Proteomes" id="UP000583101"/>
    </source>
</evidence>
<comment type="caution">
    <text evidence="1">The sequence shown here is derived from an EMBL/GenBank/DDBJ whole genome shotgun (WGS) entry which is preliminary data.</text>
</comment>
<dbReference type="Proteomes" id="UP000583101">
    <property type="component" value="Unassembled WGS sequence"/>
</dbReference>